<reference evidence="1 2" key="1">
    <citation type="submission" date="2014-09" db="EMBL/GenBank/DDBJ databases">
        <title>Draft genome sequence of Streptomyces natalensis ATCC 27448, producer of the antifungal pimaricin.</title>
        <authorList>
            <person name="Mendes M.V."/>
            <person name="Beites T."/>
            <person name="Pires S."/>
            <person name="Santos C.L."/>
            <person name="Moradas-Ferreira P."/>
        </authorList>
    </citation>
    <scope>NUCLEOTIDE SEQUENCE [LARGE SCALE GENOMIC DNA]</scope>
    <source>
        <strain evidence="1 2">ATCC 27448</strain>
    </source>
</reference>
<sequence length="231" mass="25460">MTRPTPRSRGEELLLARISAAAGRERIGRRCATYAGAARTPHAPPAPVRWIRGLPAFVRCGRRSATKSADARLDLYEHGLTVAVKGRIHVVRYDTTAMFRKSSPTARTYTLTDVEGKRVVLLGRPEESGAEEWGPEIQRAITHAQLPQALAALDNGARLVFGDIWLTRERVGVGEVSVRWPQVRQIDLGEGAVRLVTDGKGRRLVSTTSPVPNLFVLRALVERLRTDGMRA</sequence>
<protein>
    <submittedName>
        <fullName evidence="1">Uncharacterized protein</fullName>
    </submittedName>
</protein>
<gene>
    <name evidence="1" type="ORF">SNA_27220</name>
</gene>
<evidence type="ECO:0000313" key="1">
    <source>
        <dbReference type="EMBL" id="KIZ15279.1"/>
    </source>
</evidence>
<dbReference type="InterPro" id="IPR046492">
    <property type="entry name" value="DUF6585"/>
</dbReference>
<accession>A0A0D7CGA0</accession>
<dbReference type="Proteomes" id="UP000032458">
    <property type="component" value="Unassembled WGS sequence"/>
</dbReference>
<keyword evidence="2" id="KW-1185">Reference proteome</keyword>
<dbReference type="EMBL" id="JRKI01000034">
    <property type="protein sequence ID" value="KIZ15279.1"/>
    <property type="molecule type" value="Genomic_DNA"/>
</dbReference>
<organism evidence="1 2">
    <name type="scientific">Streptomyces natalensis ATCC 27448</name>
    <dbReference type="NCBI Taxonomy" id="1240678"/>
    <lineage>
        <taxon>Bacteria</taxon>
        <taxon>Bacillati</taxon>
        <taxon>Actinomycetota</taxon>
        <taxon>Actinomycetes</taxon>
        <taxon>Kitasatosporales</taxon>
        <taxon>Streptomycetaceae</taxon>
        <taxon>Streptomyces</taxon>
    </lineage>
</organism>
<dbReference type="AlphaFoldDB" id="A0A0D7CGA0"/>
<dbReference type="Pfam" id="PF20226">
    <property type="entry name" value="DUF6585"/>
    <property type="match status" value="1"/>
</dbReference>
<comment type="caution">
    <text evidence="1">The sequence shown here is derived from an EMBL/GenBank/DDBJ whole genome shotgun (WGS) entry which is preliminary data.</text>
</comment>
<name>A0A0D7CGA0_9ACTN</name>
<evidence type="ECO:0000313" key="2">
    <source>
        <dbReference type="Proteomes" id="UP000032458"/>
    </source>
</evidence>
<proteinExistence type="predicted"/>
<dbReference type="PATRIC" id="fig|1240678.4.peg.5796"/>